<evidence type="ECO:0000256" key="3">
    <source>
        <dbReference type="ARBA" id="ARBA00013109"/>
    </source>
</evidence>
<dbReference type="GO" id="GO:0004852">
    <property type="term" value="F:uroporphyrinogen-III synthase activity"/>
    <property type="evidence" value="ECO:0007669"/>
    <property type="project" value="UniProtKB-UniRule"/>
</dbReference>
<dbReference type="GO" id="GO:0006782">
    <property type="term" value="P:protoporphyrinogen IX biosynthetic process"/>
    <property type="evidence" value="ECO:0007669"/>
    <property type="project" value="UniProtKB-UniRule"/>
</dbReference>
<dbReference type="EMBL" id="FMWD01000012">
    <property type="protein sequence ID" value="SCZ66746.1"/>
    <property type="molecule type" value="Genomic_DNA"/>
</dbReference>
<evidence type="ECO:0000256" key="6">
    <source>
        <dbReference type="ARBA" id="ARBA00037589"/>
    </source>
</evidence>
<evidence type="ECO:0000256" key="2">
    <source>
        <dbReference type="ARBA" id="ARBA00008133"/>
    </source>
</evidence>
<dbReference type="STRING" id="415747.SAMN03097708_03008"/>
<keyword evidence="4 9" id="KW-0456">Lyase</keyword>
<evidence type="ECO:0000256" key="7">
    <source>
        <dbReference type="ARBA" id="ARBA00040167"/>
    </source>
</evidence>
<evidence type="ECO:0000256" key="5">
    <source>
        <dbReference type="ARBA" id="ARBA00023244"/>
    </source>
</evidence>
<organism evidence="11 12">
    <name type="scientific">Thiohalomonas denitrificans</name>
    <dbReference type="NCBI Taxonomy" id="415747"/>
    <lineage>
        <taxon>Bacteria</taxon>
        <taxon>Pseudomonadati</taxon>
        <taxon>Pseudomonadota</taxon>
        <taxon>Gammaproteobacteria</taxon>
        <taxon>Thiohalomonadales</taxon>
        <taxon>Thiohalomonadaceae</taxon>
        <taxon>Thiohalomonas</taxon>
    </lineage>
</organism>
<protein>
    <recommendedName>
        <fullName evidence="7 9">Uroporphyrinogen-III synthase</fullName>
        <ecNumber evidence="3 9">4.2.1.75</ecNumber>
    </recommendedName>
</protein>
<proteinExistence type="inferred from homology"/>
<comment type="similarity">
    <text evidence="2 9">Belongs to the uroporphyrinogen-III synthase family.</text>
</comment>
<evidence type="ECO:0000256" key="1">
    <source>
        <dbReference type="ARBA" id="ARBA00004772"/>
    </source>
</evidence>
<feature type="domain" description="Tetrapyrrole biosynthesis uroporphyrinogen III synthase" evidence="10">
    <location>
        <begin position="25"/>
        <end position="242"/>
    </location>
</feature>
<dbReference type="InterPro" id="IPR003754">
    <property type="entry name" value="4pyrrol_synth_uPrphyn_synth"/>
</dbReference>
<evidence type="ECO:0000256" key="9">
    <source>
        <dbReference type="RuleBase" id="RU366031"/>
    </source>
</evidence>
<keyword evidence="12" id="KW-1185">Reference proteome</keyword>
<dbReference type="EC" id="4.2.1.75" evidence="3 9"/>
<dbReference type="Proteomes" id="UP000199648">
    <property type="component" value="Unassembled WGS sequence"/>
</dbReference>
<dbReference type="AlphaFoldDB" id="A0A1G5QYF4"/>
<comment type="function">
    <text evidence="6 9">Catalyzes cyclization of the linear tetrapyrrole, hydroxymethylbilane, to the macrocyclic uroporphyrinogen III.</text>
</comment>
<evidence type="ECO:0000313" key="12">
    <source>
        <dbReference type="Proteomes" id="UP000199648"/>
    </source>
</evidence>
<comment type="pathway">
    <text evidence="1 9">Porphyrin-containing compound metabolism; protoporphyrin-IX biosynthesis; coproporphyrinogen-III from 5-aminolevulinate: step 3/4.</text>
</comment>
<keyword evidence="5 9" id="KW-0627">Porphyrin biosynthesis</keyword>
<dbReference type="PANTHER" id="PTHR38042:SF1">
    <property type="entry name" value="UROPORPHYRINOGEN-III SYNTHASE, CHLOROPLASTIC"/>
    <property type="match status" value="1"/>
</dbReference>
<comment type="catalytic activity">
    <reaction evidence="8 9">
        <text>hydroxymethylbilane = uroporphyrinogen III + H2O</text>
        <dbReference type="Rhea" id="RHEA:18965"/>
        <dbReference type="ChEBI" id="CHEBI:15377"/>
        <dbReference type="ChEBI" id="CHEBI:57308"/>
        <dbReference type="ChEBI" id="CHEBI:57845"/>
        <dbReference type="EC" id="4.2.1.75"/>
    </reaction>
</comment>
<evidence type="ECO:0000313" key="11">
    <source>
        <dbReference type="EMBL" id="SCZ66746.1"/>
    </source>
</evidence>
<dbReference type="InterPro" id="IPR039793">
    <property type="entry name" value="UROS/Hem4"/>
</dbReference>
<dbReference type="PANTHER" id="PTHR38042">
    <property type="entry name" value="UROPORPHYRINOGEN-III SYNTHASE, CHLOROPLASTIC"/>
    <property type="match status" value="1"/>
</dbReference>
<dbReference type="UniPathway" id="UPA00251">
    <property type="reaction ID" value="UER00320"/>
</dbReference>
<dbReference type="RefSeq" id="WP_175452605.1">
    <property type="nucleotide sequence ID" value="NZ_FMWD01000012.1"/>
</dbReference>
<gene>
    <name evidence="11" type="ORF">SAMN03097708_03008</name>
</gene>
<evidence type="ECO:0000259" key="10">
    <source>
        <dbReference type="Pfam" id="PF02602"/>
    </source>
</evidence>
<name>A0A1G5QYF4_9GAMM</name>
<evidence type="ECO:0000256" key="8">
    <source>
        <dbReference type="ARBA" id="ARBA00048617"/>
    </source>
</evidence>
<dbReference type="GO" id="GO:0006780">
    <property type="term" value="P:uroporphyrinogen III biosynthetic process"/>
    <property type="evidence" value="ECO:0007669"/>
    <property type="project" value="UniProtKB-UniRule"/>
</dbReference>
<dbReference type="Pfam" id="PF02602">
    <property type="entry name" value="HEM4"/>
    <property type="match status" value="1"/>
</dbReference>
<dbReference type="InterPro" id="IPR036108">
    <property type="entry name" value="4pyrrol_syn_uPrphyn_synt_sf"/>
</dbReference>
<reference evidence="11 12" key="1">
    <citation type="submission" date="2016-10" db="EMBL/GenBank/DDBJ databases">
        <authorList>
            <person name="de Groot N.N."/>
        </authorList>
    </citation>
    <scope>NUCLEOTIDE SEQUENCE [LARGE SCALE GENOMIC DNA]</scope>
    <source>
        <strain evidence="11 12">HLD2</strain>
    </source>
</reference>
<evidence type="ECO:0000256" key="4">
    <source>
        <dbReference type="ARBA" id="ARBA00023239"/>
    </source>
</evidence>
<dbReference type="Gene3D" id="3.40.50.10090">
    <property type="match status" value="2"/>
</dbReference>
<dbReference type="CDD" id="cd06578">
    <property type="entry name" value="HemD"/>
    <property type="match status" value="1"/>
</dbReference>
<sequence>MQRGELQGLRVLVTRPAHQAENLCGLIAAAGGEPIAYPTLAITAPRDPERVRQILARVSTYDMVVFISANAATFAVELLQGRLPQGPTLATVGKGTAAQLERLGRAADLVAEGGDSESLLAMPQLNDLSGCRVLIIRGEQGREQLAEGLRKRGAEVEYAEVYRRSIPKPVPGIDPTAADVVTATSFEALANLERLVGAERVTALHALALAVFHPRIAEKARTSGFHGPVMVAREPGDEALVAAIAAWAQTKLQD</sequence>
<accession>A0A1G5QYF4</accession>
<dbReference type="SUPFAM" id="SSF69618">
    <property type="entry name" value="HemD-like"/>
    <property type="match status" value="1"/>
</dbReference>